<organism evidence="3 4">
    <name type="scientific">Photobacterium gaetbulicola Gung47</name>
    <dbReference type="NCBI Taxonomy" id="658445"/>
    <lineage>
        <taxon>Bacteria</taxon>
        <taxon>Pseudomonadati</taxon>
        <taxon>Pseudomonadota</taxon>
        <taxon>Gammaproteobacteria</taxon>
        <taxon>Vibrionales</taxon>
        <taxon>Vibrionaceae</taxon>
        <taxon>Photobacterium</taxon>
    </lineage>
</organism>
<dbReference type="HOGENOM" id="CLU_101141_7_2_6"/>
<dbReference type="PATRIC" id="fig|658445.3.peg.3229"/>
<dbReference type="PANTHER" id="PTHR31793:SF37">
    <property type="entry name" value="ACYL-COA THIOESTER HYDROLASE YBGC"/>
    <property type="match status" value="1"/>
</dbReference>
<proteinExistence type="inferred from homology"/>
<dbReference type="GO" id="GO:0047617">
    <property type="term" value="F:fatty acyl-CoA hydrolase activity"/>
    <property type="evidence" value="ECO:0007669"/>
    <property type="project" value="TreeGrafter"/>
</dbReference>
<dbReference type="Pfam" id="PF13279">
    <property type="entry name" value="4HBT_2"/>
    <property type="match status" value="1"/>
</dbReference>
<dbReference type="InterPro" id="IPR050563">
    <property type="entry name" value="4-hydroxybenzoyl-CoA_TE"/>
</dbReference>
<dbReference type="InterPro" id="IPR014166">
    <property type="entry name" value="Tol-Pal_acyl-CoA_thioesterase"/>
</dbReference>
<evidence type="ECO:0000313" key="4">
    <source>
        <dbReference type="Proteomes" id="UP000032303"/>
    </source>
</evidence>
<keyword evidence="4" id="KW-1185">Reference proteome</keyword>
<accession>A0A0C5WY70</accession>
<dbReference type="AlphaFoldDB" id="A0A0C5WY70"/>
<sequence length="137" mass="15801">MVMTEEHPFDWPIRVYYEDTDVGGLVYHANYIKFFERARTELFRSVGVSLNDLFAEKVSFVVRHMEVDYLKGAKLDDQLVVRTWPNTIRRASIEFCQVLVNTNGQTLCSASIQVACVHPDTLKPIKIPEHILSEITK</sequence>
<dbReference type="InterPro" id="IPR029069">
    <property type="entry name" value="HotDog_dom_sf"/>
</dbReference>
<dbReference type="EMBL" id="CP005974">
    <property type="protein sequence ID" value="AJR08005.1"/>
    <property type="molecule type" value="Genomic_DNA"/>
</dbReference>
<dbReference type="Proteomes" id="UP000032303">
    <property type="component" value="Chromosome 2"/>
</dbReference>
<dbReference type="FunFam" id="3.10.129.10:FF:000004">
    <property type="entry name" value="Tol-pal system-associated acyl-CoA thioesterase"/>
    <property type="match status" value="1"/>
</dbReference>
<comment type="similarity">
    <text evidence="1">Belongs to the 4-hydroxybenzoyl-CoA thioesterase family.</text>
</comment>
<dbReference type="CDD" id="cd00586">
    <property type="entry name" value="4HBT"/>
    <property type="match status" value="1"/>
</dbReference>
<evidence type="ECO:0000256" key="1">
    <source>
        <dbReference type="ARBA" id="ARBA00005953"/>
    </source>
</evidence>
<dbReference type="SUPFAM" id="SSF54637">
    <property type="entry name" value="Thioesterase/thiol ester dehydrase-isomerase"/>
    <property type="match status" value="1"/>
</dbReference>
<reference evidence="3 4" key="1">
    <citation type="submission" date="2013-05" db="EMBL/GenBank/DDBJ databases">
        <title>Complete genome sequence of the lipase-producing bacterium Photobacterium gaetbulicola Gung47.</title>
        <authorList>
            <person name="Kim Y.-O."/>
        </authorList>
    </citation>
    <scope>NUCLEOTIDE SEQUENCE [LARGE SCALE GENOMIC DNA]</scope>
    <source>
        <strain evidence="3 4">Gung47</strain>
    </source>
</reference>
<evidence type="ECO:0000256" key="2">
    <source>
        <dbReference type="ARBA" id="ARBA00022801"/>
    </source>
</evidence>
<dbReference type="InterPro" id="IPR006684">
    <property type="entry name" value="YbgC/YbaW"/>
</dbReference>
<name>A0A0C5WY70_9GAMM</name>
<dbReference type="PANTHER" id="PTHR31793">
    <property type="entry name" value="4-HYDROXYBENZOYL-COA THIOESTERASE FAMILY MEMBER"/>
    <property type="match status" value="1"/>
</dbReference>
<keyword evidence="2" id="KW-0378">Hydrolase</keyword>
<protein>
    <submittedName>
        <fullName evidence="3">Uncharacterized protein</fullName>
    </submittedName>
</protein>
<dbReference type="NCBIfam" id="TIGR02799">
    <property type="entry name" value="thio_ybgC"/>
    <property type="match status" value="1"/>
</dbReference>
<gene>
    <name evidence="3" type="ORF">H744_2c1326</name>
</gene>
<evidence type="ECO:0000313" key="3">
    <source>
        <dbReference type="EMBL" id="AJR08005.1"/>
    </source>
</evidence>
<dbReference type="Gene3D" id="3.10.129.10">
    <property type="entry name" value="Hotdog Thioesterase"/>
    <property type="match status" value="1"/>
</dbReference>
<dbReference type="PIRSF" id="PIRSF003230">
    <property type="entry name" value="YbgC"/>
    <property type="match status" value="1"/>
</dbReference>
<dbReference type="STRING" id="658445.H744_2c1326"/>
<dbReference type="NCBIfam" id="TIGR00051">
    <property type="entry name" value="YbgC/FadM family acyl-CoA thioesterase"/>
    <property type="match status" value="1"/>
</dbReference>
<dbReference type="KEGG" id="pgb:H744_2c1326"/>